<reference evidence="1 2" key="1">
    <citation type="journal article" date="2018" name="Biotechnol. Adv.">
        <title>Improved genomic resources and new bioinformatic workflow for the carcinogenic parasite Clonorchis sinensis: Biotechnological implications.</title>
        <authorList>
            <person name="Wang D."/>
            <person name="Korhonen P.K."/>
            <person name="Gasser R.B."/>
            <person name="Young N.D."/>
        </authorList>
    </citation>
    <scope>NUCLEOTIDE SEQUENCE [LARGE SCALE GENOMIC DNA]</scope>
    <source>
        <strain evidence="1">Cs-k2</strain>
    </source>
</reference>
<dbReference type="EMBL" id="NIRI02000077">
    <property type="protein sequence ID" value="KAG5440965.1"/>
    <property type="molecule type" value="Genomic_DNA"/>
</dbReference>
<feature type="non-terminal residue" evidence="1">
    <location>
        <position position="1"/>
    </location>
</feature>
<sequence>LATVIFWPLVPELEARWLTARFADRKVHGSNPTSASRFPPSRLGQPGSISDLTQLRWSLPSSWMGTPRRVTSTVRDIVRHGPVAPSMALMHPSYCLQCIAPFPIPRRNSPLTVVHLRTNLSAPASNAQLPTSPPQIIGGRNCGSYNHCRTSTRGIHVLLLPSEEISLLSLVSNHGPVVCRENQIHLQISVFVAVSPFWVQVEHKVDGNSGTVPT</sequence>
<evidence type="ECO:0000313" key="1">
    <source>
        <dbReference type="EMBL" id="KAG5440965.1"/>
    </source>
</evidence>
<gene>
    <name evidence="1" type="ORF">CSKR_109720</name>
</gene>
<protein>
    <submittedName>
        <fullName evidence="1">Uncharacterized protein</fullName>
    </submittedName>
</protein>
<keyword evidence="2" id="KW-1185">Reference proteome</keyword>
<dbReference type="AlphaFoldDB" id="A0A3R7D552"/>
<accession>A0A3R7D552</accession>
<dbReference type="InParanoid" id="A0A3R7D552"/>
<comment type="caution">
    <text evidence="1">The sequence shown here is derived from an EMBL/GenBank/DDBJ whole genome shotgun (WGS) entry which is preliminary data.</text>
</comment>
<dbReference type="Proteomes" id="UP000286415">
    <property type="component" value="Unassembled WGS sequence"/>
</dbReference>
<organism evidence="1 2">
    <name type="scientific">Clonorchis sinensis</name>
    <name type="common">Chinese liver fluke</name>
    <dbReference type="NCBI Taxonomy" id="79923"/>
    <lineage>
        <taxon>Eukaryota</taxon>
        <taxon>Metazoa</taxon>
        <taxon>Spiralia</taxon>
        <taxon>Lophotrochozoa</taxon>
        <taxon>Platyhelminthes</taxon>
        <taxon>Trematoda</taxon>
        <taxon>Digenea</taxon>
        <taxon>Opisthorchiida</taxon>
        <taxon>Opisthorchiata</taxon>
        <taxon>Opisthorchiidae</taxon>
        <taxon>Clonorchis</taxon>
    </lineage>
</organism>
<evidence type="ECO:0000313" key="2">
    <source>
        <dbReference type="Proteomes" id="UP000286415"/>
    </source>
</evidence>
<proteinExistence type="predicted"/>
<dbReference type="OrthoDB" id="10473590at2759"/>
<reference evidence="1 2" key="2">
    <citation type="journal article" date="2021" name="Genomics">
        <title>High-quality reference genome for Clonorchis sinensis.</title>
        <authorList>
            <person name="Young N.D."/>
            <person name="Stroehlein A.J."/>
            <person name="Kinkar L."/>
            <person name="Wang T."/>
            <person name="Sohn W.M."/>
            <person name="Chang B.C.H."/>
            <person name="Kaur P."/>
            <person name="Weisz D."/>
            <person name="Dudchenko O."/>
            <person name="Aiden E.L."/>
            <person name="Korhonen P.K."/>
            <person name="Gasser R.B."/>
        </authorList>
    </citation>
    <scope>NUCLEOTIDE SEQUENCE [LARGE SCALE GENOMIC DNA]</scope>
    <source>
        <strain evidence="1">Cs-k2</strain>
    </source>
</reference>
<name>A0A3R7D552_CLOSI</name>